<evidence type="ECO:0000313" key="2">
    <source>
        <dbReference type="Proteomes" id="UP000811609"/>
    </source>
</evidence>
<dbReference type="EMBL" id="CM031824">
    <property type="protein sequence ID" value="KAG6624060.1"/>
    <property type="molecule type" value="Genomic_DNA"/>
</dbReference>
<accession>A0A8T1N4C0</accession>
<sequence>MDLPLVEGDFIWSNSQGWSRLDRFHFSPSWEAHFPKLCQKRLSHVCSDHFPILLDYGGIHGGRLYFKFENMWLATDSFVENVRS</sequence>
<dbReference type="AlphaFoldDB" id="A0A8T1N4C0"/>
<gene>
    <name evidence="1" type="ORF">CIPAW_16G000400</name>
</gene>
<proteinExistence type="predicted"/>
<dbReference type="PANTHER" id="PTHR33710:SF64">
    <property type="entry name" value="ENDONUCLEASE_EXONUCLEASE_PHOSPHATASE DOMAIN-CONTAINING PROTEIN"/>
    <property type="match status" value="1"/>
</dbReference>
<dbReference type="Proteomes" id="UP000811609">
    <property type="component" value="Chromosome 16"/>
</dbReference>
<reference evidence="1" key="1">
    <citation type="submission" date="2020-12" db="EMBL/GenBank/DDBJ databases">
        <title>WGS assembly of Carya illinoinensis cv. Pawnee.</title>
        <authorList>
            <person name="Platts A."/>
            <person name="Shu S."/>
            <person name="Wright S."/>
            <person name="Barry K."/>
            <person name="Edger P."/>
            <person name="Pires J.C."/>
            <person name="Schmutz J."/>
        </authorList>
    </citation>
    <scope>NUCLEOTIDE SEQUENCE</scope>
    <source>
        <tissue evidence="1">Leaf</tissue>
    </source>
</reference>
<keyword evidence="2" id="KW-1185">Reference proteome</keyword>
<evidence type="ECO:0000313" key="1">
    <source>
        <dbReference type="EMBL" id="KAG6624060.1"/>
    </source>
</evidence>
<organism evidence="1 2">
    <name type="scientific">Carya illinoinensis</name>
    <name type="common">Pecan</name>
    <dbReference type="NCBI Taxonomy" id="32201"/>
    <lineage>
        <taxon>Eukaryota</taxon>
        <taxon>Viridiplantae</taxon>
        <taxon>Streptophyta</taxon>
        <taxon>Embryophyta</taxon>
        <taxon>Tracheophyta</taxon>
        <taxon>Spermatophyta</taxon>
        <taxon>Magnoliopsida</taxon>
        <taxon>eudicotyledons</taxon>
        <taxon>Gunneridae</taxon>
        <taxon>Pentapetalae</taxon>
        <taxon>rosids</taxon>
        <taxon>fabids</taxon>
        <taxon>Fagales</taxon>
        <taxon>Juglandaceae</taxon>
        <taxon>Carya</taxon>
    </lineage>
</organism>
<name>A0A8T1N4C0_CARIL</name>
<protein>
    <submittedName>
        <fullName evidence="1">Uncharacterized protein</fullName>
    </submittedName>
</protein>
<dbReference type="PANTHER" id="PTHR33710">
    <property type="entry name" value="BNAC02G09200D PROTEIN"/>
    <property type="match status" value="1"/>
</dbReference>
<comment type="caution">
    <text evidence="1">The sequence shown here is derived from an EMBL/GenBank/DDBJ whole genome shotgun (WGS) entry which is preliminary data.</text>
</comment>